<proteinExistence type="inferred from homology"/>
<dbReference type="Pfam" id="PF03357">
    <property type="entry name" value="Snf7"/>
    <property type="match status" value="1"/>
</dbReference>
<feature type="region of interest" description="Disordered" evidence="4">
    <location>
        <begin position="1"/>
        <end position="26"/>
    </location>
</feature>
<evidence type="ECO:0000256" key="1">
    <source>
        <dbReference type="ARBA" id="ARBA00006190"/>
    </source>
</evidence>
<dbReference type="EMBL" id="JALLBG020000055">
    <property type="protein sequence ID" value="KAL3769475.1"/>
    <property type="molecule type" value="Genomic_DNA"/>
</dbReference>
<evidence type="ECO:0008006" key="7">
    <source>
        <dbReference type="Google" id="ProtNLM"/>
    </source>
</evidence>
<dbReference type="PANTHER" id="PTHR22761:SF12">
    <property type="entry name" value="CHARGED MULTIVESICULAR BODY PROTEIN 5"/>
    <property type="match status" value="1"/>
</dbReference>
<feature type="coiled-coil region" evidence="3">
    <location>
        <begin position="36"/>
        <end position="79"/>
    </location>
</feature>
<keyword evidence="2 3" id="KW-0175">Coiled coil</keyword>
<dbReference type="PANTHER" id="PTHR22761">
    <property type="entry name" value="CHARGED MULTIVESICULAR BODY PROTEIN"/>
    <property type="match status" value="1"/>
</dbReference>
<evidence type="ECO:0000256" key="3">
    <source>
        <dbReference type="SAM" id="Coils"/>
    </source>
</evidence>
<organism evidence="5 6">
    <name type="scientific">Discostella pseudostelligera</name>
    <dbReference type="NCBI Taxonomy" id="259834"/>
    <lineage>
        <taxon>Eukaryota</taxon>
        <taxon>Sar</taxon>
        <taxon>Stramenopiles</taxon>
        <taxon>Ochrophyta</taxon>
        <taxon>Bacillariophyta</taxon>
        <taxon>Coscinodiscophyceae</taxon>
        <taxon>Thalassiosirophycidae</taxon>
        <taxon>Stephanodiscales</taxon>
        <taxon>Stephanodiscaceae</taxon>
        <taxon>Discostella</taxon>
    </lineage>
</organism>
<evidence type="ECO:0000313" key="6">
    <source>
        <dbReference type="Proteomes" id="UP001530293"/>
    </source>
</evidence>
<comment type="caution">
    <text evidence="5">The sequence shown here is derived from an EMBL/GenBank/DDBJ whole genome shotgun (WGS) entry which is preliminary data.</text>
</comment>
<dbReference type="InterPro" id="IPR005024">
    <property type="entry name" value="Snf7_fam"/>
</dbReference>
<reference evidence="5 6" key="1">
    <citation type="submission" date="2024-10" db="EMBL/GenBank/DDBJ databases">
        <title>Updated reference genomes for cyclostephanoid diatoms.</title>
        <authorList>
            <person name="Roberts W.R."/>
            <person name="Alverson A.J."/>
        </authorList>
    </citation>
    <scope>NUCLEOTIDE SEQUENCE [LARGE SCALE GENOMIC DNA]</scope>
    <source>
        <strain evidence="5 6">AJA232-27</strain>
    </source>
</reference>
<dbReference type="Gene3D" id="1.10.287.1060">
    <property type="entry name" value="ESAT-6-like"/>
    <property type="match status" value="1"/>
</dbReference>
<keyword evidence="6" id="KW-1185">Reference proteome</keyword>
<sequence>MNRVFGRKKAPGLPPPSLGEASSGVGQHMSSMDAKILQLDRELKGYRDKLQTTKNAAAKKNLQKRAMDVLKRKRMYENQRDQLAGQQFNIDQVAFGIDSAKATVSTVAAMKAAKVELTSTLRNDMNINDIDDLADDMAELMDEFNEINEMMGQNFATPDDIDEADLEAELEMLGDELELEEAELEAPDGRPSYLSEAASVTSSMPTMPTVTGAKFPTAANGQKVDEYGLPV</sequence>
<protein>
    <recommendedName>
        <fullName evidence="7">Charged multivesicular body protein 5</fullName>
    </recommendedName>
</protein>
<dbReference type="AlphaFoldDB" id="A0ABD3MZZ8"/>
<evidence type="ECO:0000256" key="2">
    <source>
        <dbReference type="ARBA" id="ARBA00023054"/>
    </source>
</evidence>
<dbReference type="Gene3D" id="6.10.250.1710">
    <property type="match status" value="1"/>
</dbReference>
<evidence type="ECO:0000313" key="5">
    <source>
        <dbReference type="EMBL" id="KAL3769475.1"/>
    </source>
</evidence>
<comment type="similarity">
    <text evidence="1">Belongs to the SNF7 family.</text>
</comment>
<feature type="compositionally biased region" description="Basic residues" evidence="4">
    <location>
        <begin position="1"/>
        <end position="10"/>
    </location>
</feature>
<gene>
    <name evidence="5" type="ORF">ACHAWU_008884</name>
</gene>
<dbReference type="Proteomes" id="UP001530293">
    <property type="component" value="Unassembled WGS sequence"/>
</dbReference>
<evidence type="ECO:0000256" key="4">
    <source>
        <dbReference type="SAM" id="MobiDB-lite"/>
    </source>
</evidence>
<name>A0ABD3MZZ8_9STRA</name>
<accession>A0ABD3MZZ8</accession>
<feature type="coiled-coil region" evidence="3">
    <location>
        <begin position="130"/>
        <end position="183"/>
    </location>
</feature>